<dbReference type="Proteomes" id="UP000293154">
    <property type="component" value="Chromosome"/>
</dbReference>
<protein>
    <recommendedName>
        <fullName evidence="4">RING-type E3 ubiquitin transferase</fullName>
    </recommendedName>
</protein>
<keyword evidence="1" id="KW-1133">Transmembrane helix</keyword>
<dbReference type="AlphaFoldDB" id="A0A411WQY1"/>
<evidence type="ECO:0000313" key="3">
    <source>
        <dbReference type="Proteomes" id="UP000293154"/>
    </source>
</evidence>
<name>A0A411WQY1_9GAMM</name>
<keyword evidence="1" id="KW-0812">Transmembrane</keyword>
<feature type="transmembrane region" description="Helical" evidence="1">
    <location>
        <begin position="6"/>
        <end position="24"/>
    </location>
</feature>
<evidence type="ECO:0000313" key="2">
    <source>
        <dbReference type="EMBL" id="QBH98597.1"/>
    </source>
</evidence>
<gene>
    <name evidence="2" type="ORF">EKN56_20710</name>
</gene>
<dbReference type="KEGG" id="prag:EKN56_20710"/>
<dbReference type="RefSeq" id="WP_130593524.1">
    <property type="nucleotide sequence ID" value="NZ_CP034752.1"/>
</dbReference>
<dbReference type="OrthoDB" id="5386209at2"/>
<feature type="transmembrane region" description="Helical" evidence="1">
    <location>
        <begin position="302"/>
        <end position="327"/>
    </location>
</feature>
<sequence length="347" mass="38624">MAFFIAFFAAAIGGFITLVLRLLYNLSSLPVWIVPLAAAIAAGSAFTVDDQYGFYTLVGLFILTAVLFIAAFIYQFFSGLKERFIEEQQKSQSTPKTILKFVASGLLLLIFYGALIYGPIAFVGLFLLIFIISWLKPTTKGQFFKLQQILPTSKIRSLAMGLVEVEGKVSSSKQLTAPLSKEKCIAYYYTVHEVSRDSDGDKHYRLISISEEYLPFEISDETGTVSVVPDGLELVSFSPSAEQEYGGRSHTEYALFNNDKMMLIGAANEQDNQVVIVKDRVKNILAISPVTKVSLWNKSRPLVNTALVFCGTTAFLIAIILTIPYTFDGHTLTLNFWQSPFFSWLKP</sequence>
<organism evidence="2 3">
    <name type="scientific">Limnobaculum zhutongyuii</name>
    <dbReference type="NCBI Taxonomy" id="2498113"/>
    <lineage>
        <taxon>Bacteria</taxon>
        <taxon>Pseudomonadati</taxon>
        <taxon>Pseudomonadota</taxon>
        <taxon>Gammaproteobacteria</taxon>
        <taxon>Enterobacterales</taxon>
        <taxon>Budviciaceae</taxon>
        <taxon>Limnobaculum</taxon>
    </lineage>
</organism>
<feature type="transmembrane region" description="Helical" evidence="1">
    <location>
        <begin position="120"/>
        <end position="137"/>
    </location>
</feature>
<accession>A0A411WQY1</accession>
<reference evidence="2 3" key="1">
    <citation type="submission" date="2019-03" db="EMBL/GenBank/DDBJ databases">
        <title>Pragia sp. nov. isolated from the gut tract of Carduelis flavirostris.</title>
        <authorList>
            <person name="Ge Y."/>
        </authorList>
    </citation>
    <scope>NUCLEOTIDE SEQUENCE [LARGE SCALE GENOMIC DNA]</scope>
    <source>
        <strain evidence="2 3">CF-458</strain>
    </source>
</reference>
<proteinExistence type="predicted"/>
<evidence type="ECO:0008006" key="4">
    <source>
        <dbReference type="Google" id="ProtNLM"/>
    </source>
</evidence>
<feature type="transmembrane region" description="Helical" evidence="1">
    <location>
        <begin position="54"/>
        <end position="77"/>
    </location>
</feature>
<dbReference type="EMBL" id="CP034752">
    <property type="protein sequence ID" value="QBH98597.1"/>
    <property type="molecule type" value="Genomic_DNA"/>
</dbReference>
<keyword evidence="3" id="KW-1185">Reference proteome</keyword>
<feature type="transmembrane region" description="Helical" evidence="1">
    <location>
        <begin position="31"/>
        <end position="48"/>
    </location>
</feature>
<keyword evidence="1" id="KW-0472">Membrane</keyword>
<evidence type="ECO:0000256" key="1">
    <source>
        <dbReference type="SAM" id="Phobius"/>
    </source>
</evidence>